<dbReference type="GeneID" id="8860089"/>
<dbReference type="VEuPathDB" id="AmoebaDB:NAEGRDRAFT_65267"/>
<evidence type="ECO:0000313" key="3">
    <source>
        <dbReference type="Proteomes" id="UP000006671"/>
    </source>
</evidence>
<dbReference type="Proteomes" id="UP000006671">
    <property type="component" value="Unassembled WGS sequence"/>
</dbReference>
<feature type="transmembrane region" description="Helical" evidence="1">
    <location>
        <begin position="332"/>
        <end position="351"/>
    </location>
</feature>
<feature type="transmembrane region" description="Helical" evidence="1">
    <location>
        <begin position="127"/>
        <end position="153"/>
    </location>
</feature>
<reference evidence="2 3" key="1">
    <citation type="journal article" date="2010" name="Cell">
        <title>The genome of Naegleria gruberi illuminates early eukaryotic versatility.</title>
        <authorList>
            <person name="Fritz-Laylin L.K."/>
            <person name="Prochnik S.E."/>
            <person name="Ginger M.L."/>
            <person name="Dacks J.B."/>
            <person name="Carpenter M.L."/>
            <person name="Field M.C."/>
            <person name="Kuo A."/>
            <person name="Paredez A."/>
            <person name="Chapman J."/>
            <person name="Pham J."/>
            <person name="Shu S."/>
            <person name="Neupane R."/>
            <person name="Cipriano M."/>
            <person name="Mancuso J."/>
            <person name="Tu H."/>
            <person name="Salamov A."/>
            <person name="Lindquist E."/>
            <person name="Shapiro H."/>
            <person name="Lucas S."/>
            <person name="Grigoriev I.V."/>
            <person name="Cande W.Z."/>
            <person name="Fulton C."/>
            <person name="Rokhsar D.S."/>
            <person name="Dawson S.C."/>
        </authorList>
    </citation>
    <scope>NUCLEOTIDE SEQUENCE [LARGE SCALE GENOMIC DNA]</scope>
    <source>
        <strain evidence="2 3">NEG-M</strain>
    </source>
</reference>
<evidence type="ECO:0000256" key="1">
    <source>
        <dbReference type="SAM" id="Phobius"/>
    </source>
</evidence>
<keyword evidence="1" id="KW-0812">Transmembrane</keyword>
<feature type="transmembrane region" description="Helical" evidence="1">
    <location>
        <begin position="96"/>
        <end position="115"/>
    </location>
</feature>
<gene>
    <name evidence="2" type="ORF">NAEGRDRAFT_65267</name>
</gene>
<dbReference type="InterPro" id="IPR044926">
    <property type="entry name" value="RGS_subdomain_2"/>
</dbReference>
<feature type="transmembrane region" description="Helical" evidence="1">
    <location>
        <begin position="65"/>
        <end position="84"/>
    </location>
</feature>
<keyword evidence="1" id="KW-0472">Membrane</keyword>
<dbReference type="Gene3D" id="1.10.167.10">
    <property type="entry name" value="Regulator of G-protein Signalling 4, domain 2"/>
    <property type="match status" value="1"/>
</dbReference>
<name>D2V8T0_NAEGR</name>
<dbReference type="RefSeq" id="XP_002679600.1">
    <property type="nucleotide sequence ID" value="XM_002679554.1"/>
</dbReference>
<protein>
    <submittedName>
        <fullName evidence="2">Predicted protein</fullName>
    </submittedName>
</protein>
<dbReference type="OMA" id="EWCELEF"/>
<dbReference type="OrthoDB" id="10259051at2759"/>
<feature type="transmembrane region" description="Helical" evidence="1">
    <location>
        <begin position="396"/>
        <end position="418"/>
    </location>
</feature>
<proteinExistence type="predicted"/>
<accession>D2V8T0</accession>
<sequence>MDFLSQSIVNRIMNMFTCTSSSASASHFQLSNNLEEIGKIYDIQQDQFNQQITRDDPPYVWYTSYAIWGAFTIYTIVTLITFFFRRNKQPVKARSSLFVFILIIAHYFSFTILSLRLAVKREAFPCIFYLSFQFYGFPLIAIPYLVLCIRLYYISEMNRLQGDSFKSHLVSMGVDLLETSSTTEKKLDKSSSQIHLLTANSSLSQITTDASPATVSTTGSFDLALDRKNSQNIPHLKRDSSTSKSFKERVKSALHLGGNVDNTAKSKKWSEKRQKRLKQLRKLAREDFTAKIFLFTFLLNSIIFLAYCGVFLNRLTGQETWNVGCAATIPVYAGSISLILFYGIFILFFFYKVMRYAKESFGIKAELVSVVVIWAIFLIGFILMSVIPQYQAEPEYYFAAAWMVNIPLFITSIISVWIPLIRSFLWQNSDGKKIGIKNKNNSADRSGSSNLFRDLSSDMENDRIRKILYTEAGFLTKENAEEQDERIVDTRVILFVMFNEEVCQKYFKEWCELEFSAENFLFLYFSNKVFNNLPTHTFEDIRKKTQILHKLNESFIVNGAPFELNLSSNVKKEFDRSLKQLNQLVETHLNKSGDQEMTEKGDSSWQSSNTDLLNTILDNVEITCLNCVQDTWSRFILSSNFIDMVRELKKYDDDMKNLNLV</sequence>
<keyword evidence="1" id="KW-1133">Transmembrane helix</keyword>
<dbReference type="AlphaFoldDB" id="D2V8T0"/>
<evidence type="ECO:0000313" key="2">
    <source>
        <dbReference type="EMBL" id="EFC46856.1"/>
    </source>
</evidence>
<dbReference type="KEGG" id="ngr:NAEGRDRAFT_65267"/>
<dbReference type="SUPFAM" id="SSF48097">
    <property type="entry name" value="Regulator of G-protein signaling, RGS"/>
    <property type="match status" value="1"/>
</dbReference>
<dbReference type="InParanoid" id="D2V8T0"/>
<feature type="transmembrane region" description="Helical" evidence="1">
    <location>
        <begin position="288"/>
        <end position="312"/>
    </location>
</feature>
<feature type="transmembrane region" description="Helical" evidence="1">
    <location>
        <begin position="363"/>
        <end position="384"/>
    </location>
</feature>
<dbReference type="InterPro" id="IPR036305">
    <property type="entry name" value="RGS_sf"/>
</dbReference>
<organism evidence="3">
    <name type="scientific">Naegleria gruberi</name>
    <name type="common">Amoeba</name>
    <dbReference type="NCBI Taxonomy" id="5762"/>
    <lineage>
        <taxon>Eukaryota</taxon>
        <taxon>Discoba</taxon>
        <taxon>Heterolobosea</taxon>
        <taxon>Tetramitia</taxon>
        <taxon>Eutetramitia</taxon>
        <taxon>Vahlkampfiidae</taxon>
        <taxon>Naegleria</taxon>
    </lineage>
</organism>
<dbReference type="EMBL" id="GG738857">
    <property type="protein sequence ID" value="EFC46856.1"/>
    <property type="molecule type" value="Genomic_DNA"/>
</dbReference>
<keyword evidence="3" id="KW-1185">Reference proteome</keyword>